<dbReference type="EMBL" id="JABANO010000510">
    <property type="protein sequence ID" value="KAF4759162.1"/>
    <property type="molecule type" value="Genomic_DNA"/>
</dbReference>
<feature type="non-terminal residue" evidence="2">
    <location>
        <position position="128"/>
    </location>
</feature>
<feature type="compositionally biased region" description="Basic and acidic residues" evidence="1">
    <location>
        <begin position="66"/>
        <end position="81"/>
    </location>
</feature>
<dbReference type="Proteomes" id="UP000553632">
    <property type="component" value="Unassembled WGS sequence"/>
</dbReference>
<gene>
    <name evidence="2" type="ORF">FOZ63_021337</name>
</gene>
<proteinExistence type="predicted"/>
<protein>
    <submittedName>
        <fullName evidence="2">Uncharacterized protein</fullName>
    </submittedName>
</protein>
<feature type="compositionally biased region" description="Low complexity" evidence="1">
    <location>
        <begin position="84"/>
        <end position="95"/>
    </location>
</feature>
<accession>A0A7J6UPJ6</accession>
<evidence type="ECO:0000313" key="2">
    <source>
        <dbReference type="EMBL" id="KAF4759162.1"/>
    </source>
</evidence>
<dbReference type="AlphaFoldDB" id="A0A7J6UPJ6"/>
<evidence type="ECO:0000313" key="3">
    <source>
        <dbReference type="Proteomes" id="UP000553632"/>
    </source>
</evidence>
<name>A0A7J6UPJ6_PEROL</name>
<sequence>MGDDVDNTIGNSIAYRGEVQLQWPSRGSPSWVPFRYDDLIVVPSATPSLPTRHGAWAMKREQRLEERRREKEEDSMRECKFKPRTTAQRRGTQTRIGPQQYGKVMCLRVLLFSKLFVVCLEWCVGGFE</sequence>
<evidence type="ECO:0000256" key="1">
    <source>
        <dbReference type="SAM" id="MobiDB-lite"/>
    </source>
</evidence>
<keyword evidence="3" id="KW-1185">Reference proteome</keyword>
<feature type="region of interest" description="Disordered" evidence="1">
    <location>
        <begin position="66"/>
        <end position="95"/>
    </location>
</feature>
<reference evidence="2 3" key="1">
    <citation type="submission" date="2020-04" db="EMBL/GenBank/DDBJ databases">
        <title>Perkinsus olseni comparative genomics.</title>
        <authorList>
            <person name="Bogema D.R."/>
        </authorList>
    </citation>
    <scope>NUCLEOTIDE SEQUENCE [LARGE SCALE GENOMIC DNA]</scope>
    <source>
        <strain evidence="2 3">ATCC PRA-207</strain>
    </source>
</reference>
<organism evidence="2 3">
    <name type="scientific">Perkinsus olseni</name>
    <name type="common">Perkinsus atlanticus</name>
    <dbReference type="NCBI Taxonomy" id="32597"/>
    <lineage>
        <taxon>Eukaryota</taxon>
        <taxon>Sar</taxon>
        <taxon>Alveolata</taxon>
        <taxon>Perkinsozoa</taxon>
        <taxon>Perkinsea</taxon>
        <taxon>Perkinsida</taxon>
        <taxon>Perkinsidae</taxon>
        <taxon>Perkinsus</taxon>
    </lineage>
</organism>
<comment type="caution">
    <text evidence="2">The sequence shown here is derived from an EMBL/GenBank/DDBJ whole genome shotgun (WGS) entry which is preliminary data.</text>
</comment>